<dbReference type="Proteomes" id="UP000178323">
    <property type="component" value="Unassembled WGS sequence"/>
</dbReference>
<accession>A0A1F5S9A4</accession>
<dbReference type="Pfam" id="PF14319">
    <property type="entry name" value="Zn_Tnp_IS91"/>
    <property type="match status" value="1"/>
</dbReference>
<dbReference type="SUPFAM" id="SSF57783">
    <property type="entry name" value="Zinc beta-ribbon"/>
    <property type="match status" value="1"/>
</dbReference>
<proteinExistence type="predicted"/>
<dbReference type="PANTHER" id="PTHR37023:SF1">
    <property type="entry name" value="ISSOD25 TRANSPOSASE TNPA_ISSOD25"/>
    <property type="match status" value="1"/>
</dbReference>
<dbReference type="InterPro" id="IPR026889">
    <property type="entry name" value="Zn_Tnp"/>
</dbReference>
<dbReference type="PANTHER" id="PTHR37023">
    <property type="entry name" value="TRANSPOSASE"/>
    <property type="match status" value="1"/>
</dbReference>
<feature type="domain" description="Transposase zinc-binding" evidence="1">
    <location>
        <begin position="14"/>
        <end position="104"/>
    </location>
</feature>
<dbReference type="AlphaFoldDB" id="A0A1F5S9A4"/>
<reference evidence="2 3" key="1">
    <citation type="journal article" date="2016" name="Nat. Commun.">
        <title>Thousands of microbial genomes shed light on interconnected biogeochemical processes in an aquifer system.</title>
        <authorList>
            <person name="Anantharaman K."/>
            <person name="Brown C.T."/>
            <person name="Hug L.A."/>
            <person name="Sharon I."/>
            <person name="Castelle C.J."/>
            <person name="Probst A.J."/>
            <person name="Thomas B.C."/>
            <person name="Singh A."/>
            <person name="Wilkins M.J."/>
            <person name="Karaoz U."/>
            <person name="Brodie E.L."/>
            <person name="Williams K.H."/>
            <person name="Hubbard S.S."/>
            <person name="Banfield J.F."/>
        </authorList>
    </citation>
    <scope>NUCLEOTIDE SEQUENCE [LARGE SCALE GENOMIC DNA]</scope>
</reference>
<gene>
    <name evidence="2" type="ORF">A2Y83_00195</name>
</gene>
<comment type="caution">
    <text evidence="2">The sequence shown here is derived from an EMBL/GenBank/DDBJ whole genome shotgun (WGS) entry which is preliminary data.</text>
</comment>
<sequence>MFEIFTGNITLQQIFKENRPAFFAKHKSKIRPTIIKEVEKIMNCGDKDKMGYHLYVCPNCGEEKFVAHTCKSRFCNSCGKVATDKWIVNTYSSFLNVPYHHIVFNPPSELWCLFRV</sequence>
<evidence type="ECO:0000313" key="3">
    <source>
        <dbReference type="Proteomes" id="UP000178323"/>
    </source>
</evidence>
<organism evidence="2 3">
    <name type="scientific">Candidatus Falkowbacteria bacterium RBG_13_39_14</name>
    <dbReference type="NCBI Taxonomy" id="1797985"/>
    <lineage>
        <taxon>Bacteria</taxon>
        <taxon>Candidatus Falkowiibacteriota</taxon>
    </lineage>
</organism>
<dbReference type="EMBL" id="MFFS01000004">
    <property type="protein sequence ID" value="OGF23285.1"/>
    <property type="molecule type" value="Genomic_DNA"/>
</dbReference>
<dbReference type="STRING" id="1797985.A2Y83_00195"/>
<name>A0A1F5S9A4_9BACT</name>
<protein>
    <recommendedName>
        <fullName evidence="1">Transposase zinc-binding domain-containing protein</fullName>
    </recommendedName>
</protein>
<evidence type="ECO:0000259" key="1">
    <source>
        <dbReference type="Pfam" id="PF14319"/>
    </source>
</evidence>
<evidence type="ECO:0000313" key="2">
    <source>
        <dbReference type="EMBL" id="OGF23285.1"/>
    </source>
</evidence>